<name>A0A6J4J0W7_9PROT</name>
<gene>
    <name evidence="2" type="ORF">AVDCRST_MAG08-2898</name>
</gene>
<organism evidence="2">
    <name type="scientific">uncultured Acetobacteraceae bacterium</name>
    <dbReference type="NCBI Taxonomy" id="169975"/>
    <lineage>
        <taxon>Bacteria</taxon>
        <taxon>Pseudomonadati</taxon>
        <taxon>Pseudomonadota</taxon>
        <taxon>Alphaproteobacteria</taxon>
        <taxon>Acetobacterales</taxon>
        <taxon>Acetobacteraceae</taxon>
        <taxon>environmental samples</taxon>
    </lineage>
</organism>
<feature type="non-terminal residue" evidence="2">
    <location>
        <position position="1"/>
    </location>
</feature>
<feature type="compositionally biased region" description="Basic and acidic residues" evidence="1">
    <location>
        <begin position="399"/>
        <end position="420"/>
    </location>
</feature>
<feature type="compositionally biased region" description="Low complexity" evidence="1">
    <location>
        <begin position="39"/>
        <end position="66"/>
    </location>
</feature>
<feature type="compositionally biased region" description="Low complexity" evidence="1">
    <location>
        <begin position="238"/>
        <end position="247"/>
    </location>
</feature>
<dbReference type="AlphaFoldDB" id="A0A6J4J0W7"/>
<feature type="compositionally biased region" description="Basic residues" evidence="1">
    <location>
        <begin position="254"/>
        <end position="266"/>
    </location>
</feature>
<evidence type="ECO:0000256" key="1">
    <source>
        <dbReference type="SAM" id="MobiDB-lite"/>
    </source>
</evidence>
<feature type="non-terminal residue" evidence="2">
    <location>
        <position position="420"/>
    </location>
</feature>
<feature type="compositionally biased region" description="Basic residues" evidence="1">
    <location>
        <begin position="167"/>
        <end position="176"/>
    </location>
</feature>
<proteinExistence type="predicted"/>
<dbReference type="EMBL" id="CADCTG010000215">
    <property type="protein sequence ID" value="CAA9265995.1"/>
    <property type="molecule type" value="Genomic_DNA"/>
</dbReference>
<evidence type="ECO:0000313" key="2">
    <source>
        <dbReference type="EMBL" id="CAA9265995.1"/>
    </source>
</evidence>
<feature type="compositionally biased region" description="Basic and acidic residues" evidence="1">
    <location>
        <begin position="67"/>
        <end position="82"/>
    </location>
</feature>
<feature type="compositionally biased region" description="Basic residues" evidence="1">
    <location>
        <begin position="1"/>
        <end position="18"/>
    </location>
</feature>
<sequence>EGVHRCRRAARGGHRVRHAGPGGRSADAVDLRRERRRVPAAAARRVGAARSRAAPRPRAAAAPLADGRPRLPVEPGSHRRLAEPPAGQPPGVARAGDAPRRALRRRRGRREGEAARFVLSGHGVGDERRRAHHPRRDGAAGGGQVPRARGRRRHAAPRDRPGDGERRGRRQGHRRRGGEGRSRARRRRRLSSAVDGHGAHRAGQVDHEGRPAHRPGGAAVEDVDDPERRRDPAGGAAGVRLAAVPGRAQGGRGLRPHPGGRGRRHLLGGLRGPPELHHVPPRTRRARAGARLRAGQPPHRGGLRGALAGLRRRAHRVLGREVPLVVHPAAAGGPEHTVRDPAGRAPELPVGARLPDGGRDGRPRGAVPGRKAAVRGGVEGVRRSAHLGRAALPLRRGGRRADRPARGRDDDGEARARAAL</sequence>
<accession>A0A6J4J0W7</accession>
<feature type="region of interest" description="Disordered" evidence="1">
    <location>
        <begin position="1"/>
        <end position="283"/>
    </location>
</feature>
<reference evidence="2" key="1">
    <citation type="submission" date="2020-02" db="EMBL/GenBank/DDBJ databases">
        <authorList>
            <person name="Meier V. D."/>
        </authorList>
    </citation>
    <scope>NUCLEOTIDE SEQUENCE</scope>
    <source>
        <strain evidence="2">AVDCRST_MAG08</strain>
    </source>
</reference>
<feature type="region of interest" description="Disordered" evidence="1">
    <location>
        <begin position="331"/>
        <end position="420"/>
    </location>
</feature>
<feature type="compositionally biased region" description="Basic and acidic residues" evidence="1">
    <location>
        <begin position="156"/>
        <end position="166"/>
    </location>
</feature>
<protein>
    <submittedName>
        <fullName evidence="2">Uncharacterized protein</fullName>
    </submittedName>
</protein>